<feature type="DNA-binding region" description="DM" evidence="6">
    <location>
        <begin position="46"/>
        <end position="93"/>
    </location>
</feature>
<dbReference type="RefSeq" id="XP_005096931.1">
    <property type="nucleotide sequence ID" value="XM_005096874.3"/>
</dbReference>
<dbReference type="GeneID" id="101854080"/>
<evidence type="ECO:0000313" key="10">
    <source>
        <dbReference type="RefSeq" id="XP_005096931.1"/>
    </source>
</evidence>
<evidence type="ECO:0000256" key="4">
    <source>
        <dbReference type="ARBA" id="ARBA00023125"/>
    </source>
</evidence>
<comment type="similarity">
    <text evidence="1">Belongs to the DMRT family.</text>
</comment>
<sequence>MSSSDEEKSRNEGGMTTPGSGGGGVDMSSGSLFMRASDRYPRTPKCARCRNHGVVSALKGHKRYCRWRDCVCAKCTLIAERQRVMAAQVALRRQQAQEENEARELGLLYGPNGLLQMNPETVDFFPEAKTFLHQPQQPPRMSHQPPVGSGSANLTSSGRTASPRDSHSPGPVSADNGLVSLSPGERHPMPDGGPNSEAGARSPGYPSRVLQQDTSEPSAAKRARKDTDSEDRLSSSPASLTARDTPNSTGSQDSPRPCSTPTTHGPNCSSPIHARGHDSSPTLRSPPLTPGSAPVPIVPTTSYVATPGVPTAPPPVSGLMTKNDALTQQQHAMASLEETMMAAATAGGMGRRSPLDMLCRVFPHMKRSVLQLILQGCHNDMVQAIEQVLNNHNVNAGSDAGGNLTRGGGGGNGDGQTISNVVTSSTSVAAAAAAAATLPLTGVGVGAAFGALAMGQAGLPNSAFFPPSYIPPSLTSSTFKSAFSPISAPPTAHLNSIRYSYGNAPGTRGGSMAAAAALALPYPPLLPSLALSSGYGYGGLSHSNKALHYAIGCSCCPSKPYSAQTGEKTAGCIGD</sequence>
<dbReference type="Pfam" id="PF00751">
    <property type="entry name" value="DM"/>
    <property type="match status" value="1"/>
</dbReference>
<evidence type="ECO:0000256" key="7">
    <source>
        <dbReference type="SAM" id="MobiDB-lite"/>
    </source>
</evidence>
<dbReference type="PROSITE" id="PS40000">
    <property type="entry name" value="DM_1"/>
    <property type="match status" value="1"/>
</dbReference>
<dbReference type="PANTHER" id="PTHR12322:SF116">
    <property type="entry name" value="DOUBLESEX-MAB RELATED 99B"/>
    <property type="match status" value="1"/>
</dbReference>
<feature type="compositionally biased region" description="Polar residues" evidence="7">
    <location>
        <begin position="150"/>
        <end position="160"/>
    </location>
</feature>
<evidence type="ECO:0000313" key="9">
    <source>
        <dbReference type="Proteomes" id="UP000694888"/>
    </source>
</evidence>
<protein>
    <submittedName>
        <fullName evidence="10">Doublesex- and mab-3-related transcription factor A2</fullName>
    </submittedName>
</protein>
<organism evidence="9 10">
    <name type="scientific">Aplysia californica</name>
    <name type="common">California sea hare</name>
    <dbReference type="NCBI Taxonomy" id="6500"/>
    <lineage>
        <taxon>Eukaryota</taxon>
        <taxon>Metazoa</taxon>
        <taxon>Spiralia</taxon>
        <taxon>Lophotrochozoa</taxon>
        <taxon>Mollusca</taxon>
        <taxon>Gastropoda</taxon>
        <taxon>Heterobranchia</taxon>
        <taxon>Euthyneura</taxon>
        <taxon>Tectipleura</taxon>
        <taxon>Aplysiida</taxon>
        <taxon>Aplysioidea</taxon>
        <taxon>Aplysiidae</taxon>
        <taxon>Aplysia</taxon>
    </lineage>
</organism>
<feature type="domain" description="DM" evidence="8">
    <location>
        <begin position="46"/>
        <end position="93"/>
    </location>
</feature>
<evidence type="ECO:0000256" key="6">
    <source>
        <dbReference type="PROSITE-ProRule" id="PRU00070"/>
    </source>
</evidence>
<dbReference type="PROSITE" id="PS50809">
    <property type="entry name" value="DM_2"/>
    <property type="match status" value="1"/>
</dbReference>
<evidence type="ECO:0000256" key="5">
    <source>
        <dbReference type="ARBA" id="ARBA00023242"/>
    </source>
</evidence>
<accession>A0ABM0JM55</accession>
<keyword evidence="4 6" id="KW-0238">DNA-binding</keyword>
<evidence type="ECO:0000256" key="3">
    <source>
        <dbReference type="ARBA" id="ARBA00022833"/>
    </source>
</evidence>
<feature type="region of interest" description="Disordered" evidence="7">
    <location>
        <begin position="134"/>
        <end position="294"/>
    </location>
</feature>
<gene>
    <name evidence="10" type="primary">LOC101854080</name>
</gene>
<evidence type="ECO:0000256" key="1">
    <source>
        <dbReference type="ARBA" id="ARBA00006834"/>
    </source>
</evidence>
<dbReference type="SUPFAM" id="SSF82927">
    <property type="entry name" value="Cysteine-rich DNA binding domain, (DM domain)"/>
    <property type="match status" value="1"/>
</dbReference>
<name>A0ABM0JM55_APLCA</name>
<evidence type="ECO:0000256" key="2">
    <source>
        <dbReference type="ARBA" id="ARBA00022723"/>
    </source>
</evidence>
<keyword evidence="9" id="KW-1185">Reference proteome</keyword>
<feature type="compositionally biased region" description="Basic and acidic residues" evidence="7">
    <location>
        <begin position="1"/>
        <end position="11"/>
    </location>
</feature>
<dbReference type="CDD" id="cd14370">
    <property type="entry name" value="CUE_DMA"/>
    <property type="match status" value="1"/>
</dbReference>
<dbReference type="InterPro" id="IPR009060">
    <property type="entry name" value="UBA-like_sf"/>
</dbReference>
<dbReference type="PANTHER" id="PTHR12322">
    <property type="entry name" value="DOUBLESEX AND MAB-3 RELATED TRANSCRIPTION FACTOR DMRT"/>
    <property type="match status" value="1"/>
</dbReference>
<dbReference type="InterPro" id="IPR005173">
    <property type="entry name" value="DMA"/>
</dbReference>
<keyword evidence="2 6" id="KW-0479">Metal-binding</keyword>
<dbReference type="Proteomes" id="UP000694888">
    <property type="component" value="Unplaced"/>
</dbReference>
<feature type="compositionally biased region" description="Low complexity" evidence="7">
    <location>
        <begin position="279"/>
        <end position="292"/>
    </location>
</feature>
<feature type="compositionally biased region" description="Polar residues" evidence="7">
    <location>
        <begin position="234"/>
        <end position="270"/>
    </location>
</feature>
<dbReference type="SUPFAM" id="SSF46934">
    <property type="entry name" value="UBA-like"/>
    <property type="match status" value="1"/>
</dbReference>
<dbReference type="InterPro" id="IPR001275">
    <property type="entry name" value="DM_DNA-bd"/>
</dbReference>
<dbReference type="InterPro" id="IPR036407">
    <property type="entry name" value="DM_DNA-bd_sf"/>
</dbReference>
<dbReference type="SMART" id="SM00301">
    <property type="entry name" value="DM"/>
    <property type="match status" value="1"/>
</dbReference>
<keyword evidence="3 6" id="KW-0862">Zinc</keyword>
<evidence type="ECO:0000259" key="8">
    <source>
        <dbReference type="PROSITE" id="PS50809"/>
    </source>
</evidence>
<keyword evidence="5 6" id="KW-0539">Nucleus</keyword>
<dbReference type="InterPro" id="IPR026607">
    <property type="entry name" value="DMRT"/>
</dbReference>
<dbReference type="Pfam" id="PF03474">
    <property type="entry name" value="DMA"/>
    <property type="match status" value="1"/>
</dbReference>
<feature type="region of interest" description="Disordered" evidence="7">
    <location>
        <begin position="1"/>
        <end position="28"/>
    </location>
</feature>
<proteinExistence type="inferred from homology"/>
<dbReference type="Gene3D" id="4.10.1040.10">
    <property type="entry name" value="DM DNA-binding domain"/>
    <property type="match status" value="1"/>
</dbReference>
<comment type="subcellular location">
    <subcellularLocation>
        <location evidence="6">Nucleus</location>
    </subcellularLocation>
</comment>
<reference evidence="10" key="1">
    <citation type="submission" date="2025-08" db="UniProtKB">
        <authorList>
            <consortium name="RefSeq"/>
        </authorList>
    </citation>
    <scope>IDENTIFICATION</scope>
</reference>